<reference evidence="2 3" key="1">
    <citation type="journal article" date="2015" name="Sci. Rep.">
        <title>Chromosome-level genome map provides insights into diverse defense mechanisms in the medicinal fungus Ganoderma sinense.</title>
        <authorList>
            <person name="Zhu Y."/>
            <person name="Xu J."/>
            <person name="Sun C."/>
            <person name="Zhou S."/>
            <person name="Xu H."/>
            <person name="Nelson D.R."/>
            <person name="Qian J."/>
            <person name="Song J."/>
            <person name="Luo H."/>
            <person name="Xiang L."/>
            <person name="Li Y."/>
            <person name="Xu Z."/>
            <person name="Ji A."/>
            <person name="Wang L."/>
            <person name="Lu S."/>
            <person name="Hayward A."/>
            <person name="Sun W."/>
            <person name="Li X."/>
            <person name="Schwartz D.C."/>
            <person name="Wang Y."/>
            <person name="Chen S."/>
        </authorList>
    </citation>
    <scope>NUCLEOTIDE SEQUENCE [LARGE SCALE GENOMIC DNA]</scope>
    <source>
        <strain evidence="2 3">ZZ0214-1</strain>
    </source>
</reference>
<name>A0A2G8RN91_9APHY</name>
<dbReference type="Gene3D" id="3.40.220.10">
    <property type="entry name" value="Leucine Aminopeptidase, subunit E, domain 1"/>
    <property type="match status" value="1"/>
</dbReference>
<evidence type="ECO:0000256" key="1">
    <source>
        <dbReference type="SAM" id="MobiDB-lite"/>
    </source>
</evidence>
<sequence length="307" mass="33174">MNRTATSLIHVHATSHRPLPRIPHFVFVARAHRPPRPSLADAWRRAIQSYFPAGGHLGPGEAYITVCEGGLEELDPAEARNDCIVSPANSFGIMDGGFDLELSRIFQPEGSSPDDPYALTDHVQAALRARWAGYAPPGSCTLVPLPAEVCGEGRNRWGTHTLAVLPTMKQPEWVGWNRELVYHGMWTLLCEIGRWNGDVDSGCPSAGGERGDGEGNLGEGRSDVGSGVEGYEAGKRREGRGIGRVLVTGLGTGTGGVDVELCGQQMVLAVKHYLEGVPEKARWESATVKRRVEEVEETLGEFSRSGI</sequence>
<dbReference type="AlphaFoldDB" id="A0A2G8RN91"/>
<evidence type="ECO:0008006" key="4">
    <source>
        <dbReference type="Google" id="ProtNLM"/>
    </source>
</evidence>
<feature type="region of interest" description="Disordered" evidence="1">
    <location>
        <begin position="203"/>
        <end position="231"/>
    </location>
</feature>
<keyword evidence="3" id="KW-1185">Reference proteome</keyword>
<dbReference type="EMBL" id="AYKW01000069">
    <property type="protein sequence ID" value="PIL22979.1"/>
    <property type="molecule type" value="Genomic_DNA"/>
</dbReference>
<evidence type="ECO:0000313" key="2">
    <source>
        <dbReference type="EMBL" id="PIL22979.1"/>
    </source>
</evidence>
<dbReference type="SUPFAM" id="SSF52949">
    <property type="entry name" value="Macro domain-like"/>
    <property type="match status" value="1"/>
</dbReference>
<dbReference type="STRING" id="1077348.A0A2G8RN91"/>
<dbReference type="OrthoDB" id="6082470at2759"/>
<accession>A0A2G8RN91</accession>
<evidence type="ECO:0000313" key="3">
    <source>
        <dbReference type="Proteomes" id="UP000230002"/>
    </source>
</evidence>
<dbReference type="Proteomes" id="UP000230002">
    <property type="component" value="Unassembled WGS sequence"/>
</dbReference>
<proteinExistence type="predicted"/>
<protein>
    <recommendedName>
        <fullName evidence="4">Macro-like domain-containing protein</fullName>
    </recommendedName>
</protein>
<dbReference type="InterPro" id="IPR043472">
    <property type="entry name" value="Macro_dom-like"/>
</dbReference>
<comment type="caution">
    <text evidence="2">The sequence shown here is derived from an EMBL/GenBank/DDBJ whole genome shotgun (WGS) entry which is preliminary data.</text>
</comment>
<organism evidence="2 3">
    <name type="scientific">Ganoderma sinense ZZ0214-1</name>
    <dbReference type="NCBI Taxonomy" id="1077348"/>
    <lineage>
        <taxon>Eukaryota</taxon>
        <taxon>Fungi</taxon>
        <taxon>Dikarya</taxon>
        <taxon>Basidiomycota</taxon>
        <taxon>Agaricomycotina</taxon>
        <taxon>Agaricomycetes</taxon>
        <taxon>Polyporales</taxon>
        <taxon>Polyporaceae</taxon>
        <taxon>Ganoderma</taxon>
    </lineage>
</organism>
<gene>
    <name evidence="2" type="ORF">GSI_15676</name>
</gene>